<dbReference type="InterPro" id="IPR038300">
    <property type="entry name" value="SASP_sf_alpha/beta"/>
</dbReference>
<comment type="caution">
    <text evidence="2">The sequence shown here is derived from an EMBL/GenBank/DDBJ whole genome shotgun (WGS) entry which is preliminary data.</text>
</comment>
<dbReference type="GO" id="GO:0006265">
    <property type="term" value="P:DNA topological change"/>
    <property type="evidence" value="ECO:0007669"/>
    <property type="project" value="InterPro"/>
</dbReference>
<comment type="function">
    <text evidence="1">SASP are bound to spore DNA. They are double-stranded DNA-binding proteins that cause DNA to change to an a-like conformation. They protect the DNA backbone from chemical and enzymatic cleavage and are thus involved in dormant spore's high resistance to UV light.</text>
</comment>
<dbReference type="Gene3D" id="6.10.10.80">
    <property type="entry name" value="Small, acid-soluble spore protein, alpha/beta type-like"/>
    <property type="match status" value="1"/>
</dbReference>
<dbReference type="Pfam" id="PF00269">
    <property type="entry name" value="SASP"/>
    <property type="match status" value="1"/>
</dbReference>
<dbReference type="Proteomes" id="UP000325212">
    <property type="component" value="Unassembled WGS sequence"/>
</dbReference>
<dbReference type="EMBL" id="BJLA01000012">
    <property type="protein sequence ID" value="GEA32353.1"/>
    <property type="molecule type" value="Genomic_DNA"/>
</dbReference>
<dbReference type="AlphaFoldDB" id="A0AAV3W1X9"/>
<evidence type="ECO:0000313" key="2">
    <source>
        <dbReference type="EMBL" id="GEA32353.1"/>
    </source>
</evidence>
<evidence type="ECO:0000256" key="1">
    <source>
        <dbReference type="ARBA" id="ARBA00003863"/>
    </source>
</evidence>
<dbReference type="GO" id="GO:0003690">
    <property type="term" value="F:double-stranded DNA binding"/>
    <property type="evidence" value="ECO:0007669"/>
    <property type="project" value="InterPro"/>
</dbReference>
<protein>
    <recommendedName>
        <fullName evidence="4">Alpha/beta-type small acid-soluble spore protein</fullName>
    </recommendedName>
</protein>
<organism evidence="2 3">
    <name type="scientific">Clostridium diolis</name>
    <dbReference type="NCBI Taxonomy" id="223919"/>
    <lineage>
        <taxon>Bacteria</taxon>
        <taxon>Bacillati</taxon>
        <taxon>Bacillota</taxon>
        <taxon>Clostridia</taxon>
        <taxon>Eubacteriales</taxon>
        <taxon>Clostridiaceae</taxon>
        <taxon>Clostridium</taxon>
    </lineage>
</organism>
<sequence length="73" mass="8342">MEVLNYEQKAFSSQTRAKLDKLKIEFENELGIELNDNYKGNKSSMLNGRVGGPIGGLMTKKMIEEYEKNLIDK</sequence>
<gene>
    <name evidence="2" type="ORF">CDIOL_32760</name>
</gene>
<keyword evidence="3" id="KW-1185">Reference proteome</keyword>
<accession>A0AAV3W1X9</accession>
<dbReference type="InterPro" id="IPR001448">
    <property type="entry name" value="SASP_alpha/beta-type"/>
</dbReference>
<reference evidence="2 3" key="1">
    <citation type="submission" date="2019-06" db="EMBL/GenBank/DDBJ databases">
        <title>Draft genome sequence of Clostridium diolis DSM 15410.</title>
        <authorList>
            <person name="Kobayashi H."/>
            <person name="Tanizawa Y."/>
            <person name="Tohno M."/>
        </authorList>
    </citation>
    <scope>NUCLEOTIDE SEQUENCE [LARGE SCALE GENOMIC DNA]</scope>
    <source>
        <strain evidence="2 3">DSM 15410</strain>
    </source>
</reference>
<evidence type="ECO:0000313" key="3">
    <source>
        <dbReference type="Proteomes" id="UP000325212"/>
    </source>
</evidence>
<evidence type="ECO:0008006" key="4">
    <source>
        <dbReference type="Google" id="ProtNLM"/>
    </source>
</evidence>
<name>A0AAV3W1X9_9CLOT</name>
<proteinExistence type="predicted"/>